<feature type="compositionally biased region" description="Polar residues" evidence="2">
    <location>
        <begin position="100"/>
        <end position="112"/>
    </location>
</feature>
<dbReference type="PROSITE" id="PS00463">
    <property type="entry name" value="ZN2_CY6_FUNGAL_1"/>
    <property type="match status" value="1"/>
</dbReference>
<dbReference type="PROSITE" id="PS50048">
    <property type="entry name" value="ZN2_CY6_FUNGAL_2"/>
    <property type="match status" value="1"/>
</dbReference>
<feature type="region of interest" description="Disordered" evidence="2">
    <location>
        <begin position="302"/>
        <end position="337"/>
    </location>
</feature>
<organism evidence="4 5">
    <name type="scientific">Coniochaeta hoffmannii</name>
    <dbReference type="NCBI Taxonomy" id="91930"/>
    <lineage>
        <taxon>Eukaryota</taxon>
        <taxon>Fungi</taxon>
        <taxon>Dikarya</taxon>
        <taxon>Ascomycota</taxon>
        <taxon>Pezizomycotina</taxon>
        <taxon>Sordariomycetes</taxon>
        <taxon>Sordariomycetidae</taxon>
        <taxon>Coniochaetales</taxon>
        <taxon>Coniochaetaceae</taxon>
        <taxon>Coniochaeta</taxon>
    </lineage>
</organism>
<keyword evidence="1" id="KW-0539">Nucleus</keyword>
<dbReference type="EMBL" id="JANBVN010000008">
    <property type="protein sequence ID" value="KAJ9164917.1"/>
    <property type="molecule type" value="Genomic_DNA"/>
</dbReference>
<evidence type="ECO:0000256" key="1">
    <source>
        <dbReference type="ARBA" id="ARBA00023242"/>
    </source>
</evidence>
<proteinExistence type="predicted"/>
<feature type="region of interest" description="Disordered" evidence="2">
    <location>
        <begin position="35"/>
        <end position="124"/>
    </location>
</feature>
<dbReference type="AlphaFoldDB" id="A0AA38SLB9"/>
<feature type="domain" description="Zn(2)-C6 fungal-type" evidence="3">
    <location>
        <begin position="146"/>
        <end position="180"/>
    </location>
</feature>
<feature type="compositionally biased region" description="Polar residues" evidence="2">
    <location>
        <begin position="207"/>
        <end position="218"/>
    </location>
</feature>
<feature type="compositionally biased region" description="Low complexity" evidence="2">
    <location>
        <begin position="113"/>
        <end position="124"/>
    </location>
</feature>
<dbReference type="Gene3D" id="4.10.240.10">
    <property type="entry name" value="Zn(2)-C6 fungal-type DNA-binding domain"/>
    <property type="match status" value="1"/>
</dbReference>
<comment type="caution">
    <text evidence="4">The sequence shown here is derived from an EMBL/GenBank/DDBJ whole genome shotgun (WGS) entry which is preliminary data.</text>
</comment>
<reference evidence="4" key="1">
    <citation type="submission" date="2022-07" db="EMBL/GenBank/DDBJ databases">
        <title>Fungi with potential for degradation of polypropylene.</title>
        <authorList>
            <person name="Gostincar C."/>
        </authorList>
    </citation>
    <scope>NUCLEOTIDE SEQUENCE</scope>
    <source>
        <strain evidence="4">EXF-13287</strain>
    </source>
</reference>
<dbReference type="Pfam" id="PF00172">
    <property type="entry name" value="Zn_clus"/>
    <property type="match status" value="1"/>
</dbReference>
<sequence>MAVVAPPPLKSNLEFWASSDSAIYPVHSPEPMTDVMSYQYPPPPSQNGAEMEIPPSGYMPNYSGHHQPQSGMDMRPSPDAGHSMTERRGSYSDSMKLKRSVSTPTVRPPQTHQQQAQSSAAEQNALSLAAAEKRRNKLGYHRTSVACGHCRRRKIRCIPSPADLQGRCVNCIRLKKECSFFPVDQQPPPDTRQKSASRSSAGPKIASASSSPAMQTGLPSDAHGQQYPHMTMPSIQNMAPPMKPPGSESFSPEAKMPSTTRAFEYGQGGMTNWMSADASPSSSKPSDMNWRYPAESPITPATPAFSPYPGQGPPSSATWGASVGGEPAGREDMAWPSYPAPPPRSMSFGSDSMASQHQQYPPISQMGAHPSRPYAPPIATTIPGIETVPGTTMDHHVSLSAGAVPSPHYATWQQYSYAKPGEGYGTWYAEGGQQQPLGPGEAIHHSNEHPPPGGNMYYSER</sequence>
<evidence type="ECO:0000313" key="4">
    <source>
        <dbReference type="EMBL" id="KAJ9164917.1"/>
    </source>
</evidence>
<evidence type="ECO:0000256" key="2">
    <source>
        <dbReference type="SAM" id="MobiDB-lite"/>
    </source>
</evidence>
<name>A0AA38SLB9_9PEZI</name>
<protein>
    <submittedName>
        <fullName evidence="4">Halotolerance protein 9</fullName>
    </submittedName>
</protein>
<accession>A0AA38SLB9</accession>
<dbReference type="GO" id="GO:0008270">
    <property type="term" value="F:zinc ion binding"/>
    <property type="evidence" value="ECO:0007669"/>
    <property type="project" value="InterPro"/>
</dbReference>
<dbReference type="InterPro" id="IPR001138">
    <property type="entry name" value="Zn2Cys6_DnaBD"/>
</dbReference>
<dbReference type="CDD" id="cd00067">
    <property type="entry name" value="GAL4"/>
    <property type="match status" value="1"/>
</dbReference>
<dbReference type="InterPro" id="IPR036864">
    <property type="entry name" value="Zn2-C6_fun-type_DNA-bd_sf"/>
</dbReference>
<feature type="compositionally biased region" description="Low complexity" evidence="2">
    <location>
        <begin position="431"/>
        <end position="440"/>
    </location>
</feature>
<dbReference type="SMART" id="SM00066">
    <property type="entry name" value="GAL4"/>
    <property type="match status" value="1"/>
</dbReference>
<evidence type="ECO:0000313" key="5">
    <source>
        <dbReference type="Proteomes" id="UP001174691"/>
    </source>
</evidence>
<feature type="region of interest" description="Disordered" evidence="2">
    <location>
        <begin position="427"/>
        <end position="461"/>
    </location>
</feature>
<feature type="region of interest" description="Disordered" evidence="2">
    <location>
        <begin position="181"/>
        <end position="229"/>
    </location>
</feature>
<gene>
    <name evidence="4" type="ORF">NKR19_g960</name>
</gene>
<dbReference type="Proteomes" id="UP001174691">
    <property type="component" value="Unassembled WGS sequence"/>
</dbReference>
<dbReference type="SUPFAM" id="SSF57701">
    <property type="entry name" value="Zn2/Cys6 DNA-binding domain"/>
    <property type="match status" value="1"/>
</dbReference>
<evidence type="ECO:0000259" key="3">
    <source>
        <dbReference type="PROSITE" id="PS50048"/>
    </source>
</evidence>
<keyword evidence="5" id="KW-1185">Reference proteome</keyword>
<dbReference type="GO" id="GO:0000981">
    <property type="term" value="F:DNA-binding transcription factor activity, RNA polymerase II-specific"/>
    <property type="evidence" value="ECO:0007669"/>
    <property type="project" value="InterPro"/>
</dbReference>